<organism evidence="1 2">
    <name type="scientific">Methylocaldum marinum</name>
    <dbReference type="NCBI Taxonomy" id="1432792"/>
    <lineage>
        <taxon>Bacteria</taxon>
        <taxon>Pseudomonadati</taxon>
        <taxon>Pseudomonadota</taxon>
        <taxon>Gammaproteobacteria</taxon>
        <taxon>Methylococcales</taxon>
        <taxon>Methylococcaceae</taxon>
        <taxon>Methylocaldum</taxon>
    </lineage>
</organism>
<proteinExistence type="predicted"/>
<dbReference type="InterPro" id="IPR037883">
    <property type="entry name" value="Knr4/Smi1-like_sf"/>
</dbReference>
<dbReference type="Pfam" id="PF14568">
    <property type="entry name" value="SUKH_6"/>
    <property type="match status" value="1"/>
</dbReference>
<reference evidence="1 2" key="1">
    <citation type="submission" date="2016-12" db="EMBL/GenBank/DDBJ databases">
        <title>Genome sequencing of Methylocaldum marinum.</title>
        <authorList>
            <person name="Takeuchi M."/>
            <person name="Kamagata Y."/>
            <person name="Hiraoka S."/>
            <person name="Oshima K."/>
            <person name="Hattori M."/>
            <person name="Iwasaki W."/>
        </authorList>
    </citation>
    <scope>NUCLEOTIDE SEQUENCE [LARGE SCALE GENOMIC DNA]</scope>
    <source>
        <strain evidence="1 2">S8</strain>
    </source>
</reference>
<evidence type="ECO:0008006" key="3">
    <source>
        <dbReference type="Google" id="ProtNLM"/>
    </source>
</evidence>
<evidence type="ECO:0000313" key="1">
    <source>
        <dbReference type="EMBL" id="BBA36825.1"/>
    </source>
</evidence>
<gene>
    <name evidence="1" type="ORF">sS8_4902</name>
</gene>
<evidence type="ECO:0000313" key="2">
    <source>
        <dbReference type="Proteomes" id="UP000266313"/>
    </source>
</evidence>
<dbReference type="EMBL" id="AP017928">
    <property type="protein sequence ID" value="BBA36825.1"/>
    <property type="molecule type" value="Genomic_DNA"/>
</dbReference>
<accession>A0A250KYW3</accession>
<protein>
    <recommendedName>
        <fullName evidence="3">Knr4/Smi1-like domain-containing protein</fullName>
    </recommendedName>
</protein>
<name>A0A250KYW3_9GAMM</name>
<sequence length="179" mass="20742">MTSSREELLRILLPPQSPVDVPSNDDWRLVEQKFGGVPADFRWFVDCYGSGRIDNFLFTFNPASRNPHLNLFTQVDLQLDALRELRSGRTEVVPYSLFPEPHGLLPFALTDNGDVLYWITEGSPNQWRVAINDSREPEWEEYSWTLSELLVRLLTKKARSSIFPKDFPSERPSFEPSLR</sequence>
<dbReference type="Proteomes" id="UP000266313">
    <property type="component" value="Chromosome"/>
</dbReference>
<dbReference type="AlphaFoldDB" id="A0A250KYW3"/>
<dbReference type="KEGG" id="mmai:sS8_4902"/>
<dbReference type="OrthoDB" id="5572373at2"/>
<keyword evidence="2" id="KW-1185">Reference proteome</keyword>
<dbReference type="SUPFAM" id="SSF160631">
    <property type="entry name" value="SMI1/KNR4-like"/>
    <property type="match status" value="1"/>
</dbReference>